<evidence type="ECO:0000256" key="5">
    <source>
        <dbReference type="ARBA" id="ARBA00011427"/>
    </source>
</evidence>
<name>A0AAI8YGH9_9PEZI</name>
<proteinExistence type="inferred from homology"/>
<protein>
    <recommendedName>
        <fullName evidence="7">Protein YAE1</fullName>
    </recommendedName>
    <alternativeName>
        <fullName evidence="6">Protein yae1</fullName>
    </alternativeName>
</protein>
<dbReference type="InterPro" id="IPR038881">
    <property type="entry name" value="Yae1-like"/>
</dbReference>
<evidence type="ECO:0000313" key="11">
    <source>
        <dbReference type="EMBL" id="CAJ2503886.1"/>
    </source>
</evidence>
<dbReference type="GO" id="GO:0005634">
    <property type="term" value="C:nucleus"/>
    <property type="evidence" value="ECO:0007669"/>
    <property type="project" value="UniProtKB-SubCell"/>
</dbReference>
<evidence type="ECO:0000256" key="7">
    <source>
        <dbReference type="ARBA" id="ARBA00018400"/>
    </source>
</evidence>
<sequence>MHLPPLESRDDDFYIQMSAMRDTTPAPAPAFQDPLHDVFGSDPDPDLAAADISMDTRRLQTQHTTVGYREGITAGKSESIQAGFDSGFSLGANIGLKAGQLLGLLEGIPAALAEGAHSTHANRLLADARTELSTDKIFDEEYWAPDGSWRYAITGSDGSGQPTSEDVANEHPLILKWSRVVEQEMRTWSIDPSLPILKGYAPVEEEGDAISAKKATPREVVDW</sequence>
<dbReference type="Proteomes" id="UP001295740">
    <property type="component" value="Unassembled WGS sequence"/>
</dbReference>
<dbReference type="EMBL" id="CAUWAG010000006">
    <property type="protein sequence ID" value="CAJ2503886.1"/>
    <property type="molecule type" value="Genomic_DNA"/>
</dbReference>
<comment type="similarity">
    <text evidence="4">Belongs to the YAE1 family.</text>
</comment>
<dbReference type="AlphaFoldDB" id="A0AAI8YGH9"/>
<comment type="subunit">
    <text evidence="5">May form a complex with LTO1.</text>
</comment>
<evidence type="ECO:0000259" key="10">
    <source>
        <dbReference type="Pfam" id="PF09811"/>
    </source>
</evidence>
<keyword evidence="9" id="KW-0539">Nucleus</keyword>
<gene>
    <name evidence="11" type="ORF">KHLLAP_LOCUS4354</name>
</gene>
<evidence type="ECO:0000256" key="4">
    <source>
        <dbReference type="ARBA" id="ARBA00007096"/>
    </source>
</evidence>
<organism evidence="11 12">
    <name type="scientific">Anthostomella pinea</name>
    <dbReference type="NCBI Taxonomy" id="933095"/>
    <lineage>
        <taxon>Eukaryota</taxon>
        <taxon>Fungi</taxon>
        <taxon>Dikarya</taxon>
        <taxon>Ascomycota</taxon>
        <taxon>Pezizomycotina</taxon>
        <taxon>Sordariomycetes</taxon>
        <taxon>Xylariomycetidae</taxon>
        <taxon>Xylariales</taxon>
        <taxon>Xylariaceae</taxon>
        <taxon>Anthostomella</taxon>
    </lineage>
</organism>
<evidence type="ECO:0000256" key="1">
    <source>
        <dbReference type="ARBA" id="ARBA00003836"/>
    </source>
</evidence>
<reference evidence="11" key="1">
    <citation type="submission" date="2023-10" db="EMBL/GenBank/DDBJ databases">
        <authorList>
            <person name="Hackl T."/>
        </authorList>
    </citation>
    <scope>NUCLEOTIDE SEQUENCE</scope>
</reference>
<dbReference type="GO" id="GO:0005737">
    <property type="term" value="C:cytoplasm"/>
    <property type="evidence" value="ECO:0007669"/>
    <property type="project" value="UniProtKB-SubCell"/>
</dbReference>
<evidence type="ECO:0000256" key="2">
    <source>
        <dbReference type="ARBA" id="ARBA00004123"/>
    </source>
</evidence>
<evidence type="ECO:0000256" key="8">
    <source>
        <dbReference type="ARBA" id="ARBA00022490"/>
    </source>
</evidence>
<evidence type="ECO:0000256" key="9">
    <source>
        <dbReference type="ARBA" id="ARBA00023242"/>
    </source>
</evidence>
<comment type="function">
    <text evidence="1">The complex LTO1:YAE1 may function as a target specific adapter that probably recruits apo-RPLI1 to the cytosolic iron-sulfur protein assembly (CIA) complex machinery. May be required for biogenesis of the large ribosomal subunit and initiation of translation.</text>
</comment>
<keyword evidence="12" id="KW-1185">Reference proteome</keyword>
<evidence type="ECO:0000256" key="3">
    <source>
        <dbReference type="ARBA" id="ARBA00004496"/>
    </source>
</evidence>
<dbReference type="InterPro" id="IPR019191">
    <property type="entry name" value="Essential_protein_Yae1_N"/>
</dbReference>
<comment type="caution">
    <text evidence="11">The sequence shown here is derived from an EMBL/GenBank/DDBJ whole genome shotgun (WGS) entry which is preliminary data.</text>
</comment>
<evidence type="ECO:0000256" key="6">
    <source>
        <dbReference type="ARBA" id="ARBA00017286"/>
    </source>
</evidence>
<evidence type="ECO:0000313" key="12">
    <source>
        <dbReference type="Proteomes" id="UP001295740"/>
    </source>
</evidence>
<accession>A0AAI8YGH9</accession>
<feature type="domain" description="Essential protein Yae1 N-terminal" evidence="10">
    <location>
        <begin position="67"/>
        <end position="105"/>
    </location>
</feature>
<dbReference type="PANTHER" id="PTHR18829">
    <property type="entry name" value="PROTEIN YAE1 HOMOLOG"/>
    <property type="match status" value="1"/>
</dbReference>
<comment type="subcellular location">
    <subcellularLocation>
        <location evidence="3">Cytoplasm</location>
    </subcellularLocation>
    <subcellularLocation>
        <location evidence="2">Nucleus</location>
    </subcellularLocation>
</comment>
<keyword evidence="8" id="KW-0963">Cytoplasm</keyword>
<dbReference type="Pfam" id="PF09811">
    <property type="entry name" value="Yae1_N"/>
    <property type="match status" value="1"/>
</dbReference>
<dbReference type="PANTHER" id="PTHR18829:SF0">
    <property type="entry name" value="PROTEIN YAE1 HOMOLOG"/>
    <property type="match status" value="1"/>
</dbReference>